<dbReference type="SMART" id="SM00448">
    <property type="entry name" value="REC"/>
    <property type="match status" value="1"/>
</dbReference>
<dbReference type="InterPro" id="IPR036890">
    <property type="entry name" value="HATPase_C_sf"/>
</dbReference>
<dbReference type="InterPro" id="IPR036097">
    <property type="entry name" value="HisK_dim/P_sf"/>
</dbReference>
<name>A0A8J7B2P3_9CYAN</name>
<keyword evidence="11" id="KW-0547">Nucleotide-binding</keyword>
<evidence type="ECO:0000256" key="13">
    <source>
        <dbReference type="ARBA" id="ARBA00022840"/>
    </source>
</evidence>
<dbReference type="InterPro" id="IPR000014">
    <property type="entry name" value="PAS"/>
</dbReference>
<dbReference type="PROSITE" id="PS50112">
    <property type="entry name" value="PAS"/>
    <property type="match status" value="2"/>
</dbReference>
<evidence type="ECO:0000256" key="19">
    <source>
        <dbReference type="PROSITE-ProRule" id="PRU00169"/>
    </source>
</evidence>
<dbReference type="Pfam" id="PF03707">
    <property type="entry name" value="MHYT"/>
    <property type="match status" value="2"/>
</dbReference>
<dbReference type="CDD" id="cd00082">
    <property type="entry name" value="HisKA"/>
    <property type="match status" value="1"/>
</dbReference>
<keyword evidence="10" id="KW-0677">Repeat</keyword>
<feature type="domain" description="PAS" evidence="24">
    <location>
        <begin position="520"/>
        <end position="592"/>
    </location>
</feature>
<dbReference type="PRINTS" id="PR00344">
    <property type="entry name" value="BCTRLSENSOR"/>
</dbReference>
<feature type="transmembrane region" description="Helical" evidence="20">
    <location>
        <begin position="140"/>
        <end position="161"/>
    </location>
</feature>
<evidence type="ECO:0000313" key="28">
    <source>
        <dbReference type="Proteomes" id="UP000654482"/>
    </source>
</evidence>
<reference evidence="27" key="1">
    <citation type="submission" date="2020-10" db="EMBL/GenBank/DDBJ databases">
        <authorList>
            <person name="Castelo-Branco R."/>
            <person name="Eusebio N."/>
            <person name="Adriana R."/>
            <person name="Vieira A."/>
            <person name="Brugerolle De Fraissinette N."/>
            <person name="Rezende De Castro R."/>
            <person name="Schneider M.P."/>
            <person name="Vasconcelos V."/>
            <person name="Leao P.N."/>
        </authorList>
    </citation>
    <scope>NUCLEOTIDE SEQUENCE</scope>
    <source>
        <strain evidence="27">LEGE 07157</strain>
    </source>
</reference>
<dbReference type="Gene3D" id="1.10.287.130">
    <property type="match status" value="1"/>
</dbReference>
<dbReference type="GO" id="GO:0009927">
    <property type="term" value="F:histidine phosphotransfer kinase activity"/>
    <property type="evidence" value="ECO:0007669"/>
    <property type="project" value="TreeGrafter"/>
</dbReference>
<dbReference type="InterPro" id="IPR005330">
    <property type="entry name" value="MHYT_dom"/>
</dbReference>
<dbReference type="SMART" id="SM00388">
    <property type="entry name" value="HisKA"/>
    <property type="match status" value="1"/>
</dbReference>
<feature type="transmembrane region" description="Helical" evidence="20">
    <location>
        <begin position="77"/>
        <end position="97"/>
    </location>
</feature>
<organism evidence="27 28">
    <name type="scientific">Lusitaniella coriacea LEGE 07157</name>
    <dbReference type="NCBI Taxonomy" id="945747"/>
    <lineage>
        <taxon>Bacteria</taxon>
        <taxon>Bacillati</taxon>
        <taxon>Cyanobacteriota</taxon>
        <taxon>Cyanophyceae</taxon>
        <taxon>Spirulinales</taxon>
        <taxon>Lusitaniellaceae</taxon>
        <taxon>Lusitaniella</taxon>
    </lineage>
</organism>
<keyword evidence="16 20" id="KW-0472">Membrane</keyword>
<dbReference type="SMART" id="SM00387">
    <property type="entry name" value="HATPase_c"/>
    <property type="match status" value="1"/>
</dbReference>
<evidence type="ECO:0000313" key="27">
    <source>
        <dbReference type="EMBL" id="MBE9114497.1"/>
    </source>
</evidence>
<feature type="domain" description="PAC" evidence="25">
    <location>
        <begin position="336"/>
        <end position="390"/>
    </location>
</feature>
<evidence type="ECO:0000256" key="10">
    <source>
        <dbReference type="ARBA" id="ARBA00022737"/>
    </source>
</evidence>
<dbReference type="InterPro" id="IPR001610">
    <property type="entry name" value="PAC"/>
</dbReference>
<dbReference type="PANTHER" id="PTHR43047">
    <property type="entry name" value="TWO-COMPONENT HISTIDINE PROTEIN KINASE"/>
    <property type="match status" value="1"/>
</dbReference>
<gene>
    <name evidence="27" type="ORF">IQ249_01180</name>
</gene>
<dbReference type="FunFam" id="2.10.70.100:FF:000001">
    <property type="entry name" value="Sensory transduction histidine kinase"/>
    <property type="match status" value="1"/>
</dbReference>
<dbReference type="GO" id="GO:0000155">
    <property type="term" value="F:phosphorelay sensor kinase activity"/>
    <property type="evidence" value="ECO:0007669"/>
    <property type="project" value="InterPro"/>
</dbReference>
<keyword evidence="8" id="KW-0808">Transferase</keyword>
<dbReference type="Proteomes" id="UP000654482">
    <property type="component" value="Unassembled WGS sequence"/>
</dbReference>
<keyword evidence="15" id="KW-0902">Two-component regulatory system</keyword>
<keyword evidence="12" id="KW-0418">Kinase</keyword>
<evidence type="ECO:0000259" key="23">
    <source>
        <dbReference type="PROSITE" id="PS50110"/>
    </source>
</evidence>
<dbReference type="Gene3D" id="3.30.565.10">
    <property type="entry name" value="Histidine kinase-like ATPase, C-terminal domain"/>
    <property type="match status" value="1"/>
</dbReference>
<dbReference type="Pfam" id="PF08448">
    <property type="entry name" value="PAS_4"/>
    <property type="match status" value="1"/>
</dbReference>
<dbReference type="InterPro" id="IPR005467">
    <property type="entry name" value="His_kinase_dom"/>
</dbReference>
<evidence type="ECO:0000256" key="1">
    <source>
        <dbReference type="ARBA" id="ARBA00000085"/>
    </source>
</evidence>
<evidence type="ECO:0000256" key="2">
    <source>
        <dbReference type="ARBA" id="ARBA00004429"/>
    </source>
</evidence>
<dbReference type="SMART" id="SM00086">
    <property type="entry name" value="PAC"/>
    <property type="match status" value="3"/>
</dbReference>
<dbReference type="InterPro" id="IPR004358">
    <property type="entry name" value="Sig_transdc_His_kin-like_C"/>
</dbReference>
<feature type="domain" description="Histidine kinase" evidence="22">
    <location>
        <begin position="666"/>
        <end position="887"/>
    </location>
</feature>
<feature type="transmembrane region" description="Helical" evidence="20">
    <location>
        <begin position="109"/>
        <end position="128"/>
    </location>
</feature>
<accession>A0A8J7B2P3</accession>
<evidence type="ECO:0000259" key="26">
    <source>
        <dbReference type="PROSITE" id="PS50924"/>
    </source>
</evidence>
<keyword evidence="14 20" id="KW-1133">Transmembrane helix</keyword>
<evidence type="ECO:0000259" key="22">
    <source>
        <dbReference type="PROSITE" id="PS50109"/>
    </source>
</evidence>
<dbReference type="SUPFAM" id="SSF47384">
    <property type="entry name" value="Homodimeric domain of signal transducing histidine kinase"/>
    <property type="match status" value="1"/>
</dbReference>
<dbReference type="PROSITE" id="PS50109">
    <property type="entry name" value="HIS_KIN"/>
    <property type="match status" value="1"/>
</dbReference>
<evidence type="ECO:0000256" key="20">
    <source>
        <dbReference type="PROSITE-ProRule" id="PRU00244"/>
    </source>
</evidence>
<dbReference type="InterPro" id="IPR011006">
    <property type="entry name" value="CheY-like_superfamily"/>
</dbReference>
<dbReference type="SUPFAM" id="SSF52172">
    <property type="entry name" value="CheY-like"/>
    <property type="match status" value="1"/>
</dbReference>
<comment type="similarity">
    <text evidence="3">In the N-terminal section; belongs to the phytochrome family.</text>
</comment>
<proteinExistence type="inferred from homology"/>
<evidence type="ECO:0000259" key="24">
    <source>
        <dbReference type="PROSITE" id="PS50112"/>
    </source>
</evidence>
<evidence type="ECO:0000256" key="8">
    <source>
        <dbReference type="ARBA" id="ARBA00022679"/>
    </source>
</evidence>
<dbReference type="EC" id="2.7.13.3" evidence="4"/>
<dbReference type="InterPro" id="IPR003661">
    <property type="entry name" value="HisK_dim/P_dom"/>
</dbReference>
<evidence type="ECO:0000256" key="9">
    <source>
        <dbReference type="ARBA" id="ARBA00022692"/>
    </source>
</evidence>
<dbReference type="Pfam" id="PF08447">
    <property type="entry name" value="PAS_3"/>
    <property type="match status" value="2"/>
</dbReference>
<feature type="coiled-coil region" evidence="21">
    <location>
        <begin position="639"/>
        <end position="666"/>
    </location>
</feature>
<dbReference type="InterPro" id="IPR003594">
    <property type="entry name" value="HATPase_dom"/>
</dbReference>
<keyword evidence="7 19" id="KW-0597">Phosphoprotein</keyword>
<dbReference type="SUPFAM" id="SSF55874">
    <property type="entry name" value="ATPase domain of HSP90 chaperone/DNA topoisomerase II/histidine kinase"/>
    <property type="match status" value="1"/>
</dbReference>
<dbReference type="InterPro" id="IPR013656">
    <property type="entry name" value="PAS_4"/>
</dbReference>
<keyword evidence="28" id="KW-1185">Reference proteome</keyword>
<comment type="caution">
    <text evidence="27">The sequence shown here is derived from an EMBL/GenBank/DDBJ whole genome shotgun (WGS) entry which is preliminary data.</text>
</comment>
<feature type="transmembrane region" description="Helical" evidence="20">
    <location>
        <begin position="44"/>
        <end position="71"/>
    </location>
</feature>
<dbReference type="GO" id="GO:0005886">
    <property type="term" value="C:plasma membrane"/>
    <property type="evidence" value="ECO:0007669"/>
    <property type="project" value="UniProtKB-SubCell"/>
</dbReference>
<sequence length="1121" mass="126181">MESEIHGSYHFGLVTLSFAIALIASYTSLDLGGRVKFAAQERRWIWLLGGAIAMGTGIWAMHFVAMLAFHLPLPVRYNLWITWLSLLYGIIASGIALSVMSRSAPNLPLILGSSGIMGITIAGMHYTGMAAVEISARLEYDWVGVGASIAIALVASFAAILSLLRQQTENRAALSWKKLGNAFLMGIAISGMHYTGMFSTHFIARSNSLERETVPLLDQSLLAIAVGMATLFLLGLTLLAALFEKKLTVQIVREQALEESERRFRLLIREMQVGVLLLNADAKILTCNQAAIKFLNLPPESERKQVFGSDWNLQTDEGKSVSLAELPVQRAIAQRKSIRNVVMVVPSTPHQRWLLVNAEPYLADDGCVEQVVCTLSDITKQKKAEIALRESEERFVLAVEGTNDGIWDWDILSGETYFSPRWKRMLGYEDSELPNRVESFYNILHADDVEKVWQTLGAYLAQKIPNYELEFRVLHKDGTSRWILSRGAALWDESGIPYRMVGSHTDITERKQTEIALQESEERWQLALEGTGDGIWDWNLKTNEILVSPRLAEMLGYAPEEISYYLGLWNSSIHPNDRDRVIECQQAHLDRKTPSFAIEYRLHCKDGSYKWILDRGQALWDETGRPTRMVGSYTDIRDRKEAEAALKTAKEAAEAANQAKSEFLANMSHELRTPLNAILGFTQLMSYDTTLDPENQRYIKIVSRSGEHLLALINNILEMSKIEAGCATLKETCFDLYQLLDNLKKMLQLRAQSKGLQLIFKRAPDVPQYVQTDESKLRQVLINLLGNAIKFTQVGKAILHVTIGESEGEKINLIFNIQDTGEGIATDEIENLFETFSQTASGLKSQTGTGLGLPISQEFVELMGGQITVESQLGQGSQFTFEIKVSHARPPEELPFQSHPKVKGLAPNQPQYRILVAEDRTDNRILLVNFLEGFGFEVQAANNGKEAIDLWERWQPHLIWMDMQMPVMDGYEATRRIKTSSEGYKTTIIAITASAFEEQRQTILSVGCDDFVRKPFQLPELLEKMNQHLGVQYLYESEESATEDLQGKTLTFSLNAAAVQVMPQSWIEQMHYISAQCDDRLALQLIQEIPEEYSSLARSLQQLVKNFQFDRIMKLTQVAKG</sequence>
<feature type="transmembrane region" description="Helical" evidence="20">
    <location>
        <begin position="223"/>
        <end position="243"/>
    </location>
</feature>
<evidence type="ECO:0000256" key="6">
    <source>
        <dbReference type="ARBA" id="ARBA00022519"/>
    </source>
</evidence>
<feature type="domain" description="PAC" evidence="25">
    <location>
        <begin position="596"/>
        <end position="648"/>
    </location>
</feature>
<dbReference type="PANTHER" id="PTHR43047:SF72">
    <property type="entry name" value="OSMOSENSING HISTIDINE PROTEIN KINASE SLN1"/>
    <property type="match status" value="1"/>
</dbReference>
<evidence type="ECO:0000256" key="5">
    <source>
        <dbReference type="ARBA" id="ARBA00022475"/>
    </source>
</evidence>
<dbReference type="EMBL" id="JADEWZ010000001">
    <property type="protein sequence ID" value="MBE9114497.1"/>
    <property type="molecule type" value="Genomic_DNA"/>
</dbReference>
<dbReference type="InterPro" id="IPR001789">
    <property type="entry name" value="Sig_transdc_resp-reg_receiver"/>
</dbReference>
<dbReference type="PROSITE" id="PS50113">
    <property type="entry name" value="PAC"/>
    <property type="match status" value="3"/>
</dbReference>
<evidence type="ECO:0000256" key="3">
    <source>
        <dbReference type="ARBA" id="ARBA00006402"/>
    </source>
</evidence>
<dbReference type="InterPro" id="IPR035965">
    <property type="entry name" value="PAS-like_dom_sf"/>
</dbReference>
<dbReference type="FunFam" id="1.10.287.130:FF:000038">
    <property type="entry name" value="Sensory transduction histidine kinase"/>
    <property type="match status" value="1"/>
</dbReference>
<evidence type="ECO:0000256" key="12">
    <source>
        <dbReference type="ARBA" id="ARBA00022777"/>
    </source>
</evidence>
<dbReference type="GO" id="GO:0005524">
    <property type="term" value="F:ATP binding"/>
    <property type="evidence" value="ECO:0007669"/>
    <property type="project" value="UniProtKB-KW"/>
</dbReference>
<evidence type="ECO:0000256" key="14">
    <source>
        <dbReference type="ARBA" id="ARBA00022989"/>
    </source>
</evidence>
<dbReference type="Pfam" id="PF00072">
    <property type="entry name" value="Response_reg"/>
    <property type="match status" value="1"/>
</dbReference>
<dbReference type="PROSITE" id="PS50110">
    <property type="entry name" value="RESPONSE_REGULATORY"/>
    <property type="match status" value="1"/>
</dbReference>
<dbReference type="InterPro" id="IPR013655">
    <property type="entry name" value="PAS_fold_3"/>
</dbReference>
<dbReference type="SMART" id="SM00091">
    <property type="entry name" value="PAS"/>
    <property type="match status" value="3"/>
</dbReference>
<evidence type="ECO:0000256" key="7">
    <source>
        <dbReference type="ARBA" id="ARBA00022553"/>
    </source>
</evidence>
<evidence type="ECO:0000256" key="21">
    <source>
        <dbReference type="SAM" id="Coils"/>
    </source>
</evidence>
<evidence type="ECO:0000256" key="11">
    <source>
        <dbReference type="ARBA" id="ARBA00022741"/>
    </source>
</evidence>
<feature type="domain" description="Response regulatory" evidence="23">
    <location>
        <begin position="913"/>
        <end position="1029"/>
    </location>
</feature>
<comment type="catalytic activity">
    <reaction evidence="1">
        <text>ATP + protein L-histidine = ADP + protein N-phospho-L-histidine.</text>
        <dbReference type="EC" id="2.7.13.3"/>
    </reaction>
</comment>
<keyword evidence="13" id="KW-0067">ATP-binding</keyword>
<evidence type="ECO:0000256" key="16">
    <source>
        <dbReference type="ARBA" id="ARBA00023136"/>
    </source>
</evidence>
<feature type="transmembrane region" description="Helical" evidence="20">
    <location>
        <begin position="12"/>
        <end position="32"/>
    </location>
</feature>
<feature type="domain" description="PAS" evidence="24">
    <location>
        <begin position="391"/>
        <end position="463"/>
    </location>
</feature>
<dbReference type="CDD" id="cd00130">
    <property type="entry name" value="PAS"/>
    <property type="match status" value="3"/>
</dbReference>
<feature type="modified residue" description="4-aspartylphosphate" evidence="19">
    <location>
        <position position="962"/>
    </location>
</feature>
<dbReference type="CDD" id="cd17546">
    <property type="entry name" value="REC_hyHK_CKI1_RcsC-like"/>
    <property type="match status" value="1"/>
</dbReference>
<evidence type="ECO:0000256" key="17">
    <source>
        <dbReference type="ARBA" id="ARBA00023306"/>
    </source>
</evidence>
<keyword evidence="5" id="KW-1003">Cell membrane</keyword>
<dbReference type="CDD" id="cd16922">
    <property type="entry name" value="HATPase_EvgS-ArcB-TorS-like"/>
    <property type="match status" value="1"/>
</dbReference>
<dbReference type="InterPro" id="IPR000700">
    <property type="entry name" value="PAS-assoc_C"/>
</dbReference>
<dbReference type="Pfam" id="PF00512">
    <property type="entry name" value="HisKA"/>
    <property type="match status" value="1"/>
</dbReference>
<keyword evidence="6" id="KW-0997">Cell inner membrane</keyword>
<keyword evidence="9 20" id="KW-0812">Transmembrane</keyword>
<feature type="domain" description="MHYT" evidence="26">
    <location>
        <begin position="9"/>
        <end position="203"/>
    </location>
</feature>
<keyword evidence="17" id="KW-0131">Cell cycle</keyword>
<dbReference type="Pfam" id="PF02518">
    <property type="entry name" value="HATPase_c"/>
    <property type="match status" value="1"/>
</dbReference>
<dbReference type="PROSITE" id="PS50924">
    <property type="entry name" value="MHYT"/>
    <property type="match status" value="1"/>
</dbReference>
<dbReference type="Gene3D" id="3.30.450.20">
    <property type="entry name" value="PAS domain"/>
    <property type="match status" value="3"/>
</dbReference>
<dbReference type="Gene3D" id="3.40.50.2300">
    <property type="match status" value="1"/>
</dbReference>
<evidence type="ECO:0000256" key="18">
    <source>
        <dbReference type="ARBA" id="ARBA00074306"/>
    </source>
</evidence>
<dbReference type="RefSeq" id="WP_194027567.1">
    <property type="nucleotide sequence ID" value="NZ_JADEWZ010000001.1"/>
</dbReference>
<evidence type="ECO:0000259" key="25">
    <source>
        <dbReference type="PROSITE" id="PS50113"/>
    </source>
</evidence>
<dbReference type="FunFam" id="3.30.565.10:FF:000010">
    <property type="entry name" value="Sensor histidine kinase RcsC"/>
    <property type="match status" value="1"/>
</dbReference>
<dbReference type="SUPFAM" id="SSF55785">
    <property type="entry name" value="PYP-like sensor domain (PAS domain)"/>
    <property type="match status" value="3"/>
</dbReference>
<comment type="subcellular location">
    <subcellularLocation>
        <location evidence="2">Cell inner membrane</location>
        <topology evidence="2">Multi-pass membrane protein</topology>
    </subcellularLocation>
</comment>
<protein>
    <recommendedName>
        <fullName evidence="18">Circadian input-output histidine kinase CikA</fullName>
        <ecNumber evidence="4">2.7.13.3</ecNumber>
    </recommendedName>
</protein>
<feature type="domain" description="PAC" evidence="25">
    <location>
        <begin position="467"/>
        <end position="519"/>
    </location>
</feature>
<dbReference type="AlphaFoldDB" id="A0A8J7B2P3"/>
<dbReference type="NCBIfam" id="TIGR00229">
    <property type="entry name" value="sensory_box"/>
    <property type="match status" value="3"/>
</dbReference>
<evidence type="ECO:0000256" key="4">
    <source>
        <dbReference type="ARBA" id="ARBA00012438"/>
    </source>
</evidence>
<keyword evidence="21" id="KW-0175">Coiled coil</keyword>
<evidence type="ECO:0000256" key="15">
    <source>
        <dbReference type="ARBA" id="ARBA00023012"/>
    </source>
</evidence>